<feature type="region of interest" description="Disordered" evidence="1">
    <location>
        <begin position="67"/>
        <end position="121"/>
    </location>
</feature>
<feature type="compositionally biased region" description="Acidic residues" evidence="1">
    <location>
        <begin position="182"/>
        <end position="194"/>
    </location>
</feature>
<feature type="compositionally biased region" description="Basic and acidic residues" evidence="1">
    <location>
        <begin position="217"/>
        <end position="229"/>
    </location>
</feature>
<feature type="compositionally biased region" description="Low complexity" evidence="1">
    <location>
        <begin position="97"/>
        <end position="114"/>
    </location>
</feature>
<feature type="region of interest" description="Disordered" evidence="1">
    <location>
        <begin position="14"/>
        <end position="55"/>
    </location>
</feature>
<feature type="compositionally biased region" description="Low complexity" evidence="1">
    <location>
        <begin position="14"/>
        <end position="25"/>
    </location>
</feature>
<name>A0A9I9EJR2_CUCME</name>
<evidence type="ECO:0008006" key="3">
    <source>
        <dbReference type="Google" id="ProtNLM"/>
    </source>
</evidence>
<evidence type="ECO:0000313" key="2">
    <source>
        <dbReference type="EnsemblPlants" id="MELO3C034818.2.1"/>
    </source>
</evidence>
<feature type="region of interest" description="Disordered" evidence="1">
    <location>
        <begin position="145"/>
        <end position="253"/>
    </location>
</feature>
<feature type="compositionally biased region" description="Polar residues" evidence="1">
    <location>
        <begin position="151"/>
        <end position="160"/>
    </location>
</feature>
<evidence type="ECO:0000256" key="1">
    <source>
        <dbReference type="SAM" id="MobiDB-lite"/>
    </source>
</evidence>
<reference evidence="2" key="1">
    <citation type="submission" date="2023-03" db="UniProtKB">
        <authorList>
            <consortium name="EnsemblPlants"/>
        </authorList>
    </citation>
    <scope>IDENTIFICATION</scope>
</reference>
<feature type="compositionally biased region" description="Polar residues" evidence="1">
    <location>
        <begin position="236"/>
        <end position="253"/>
    </location>
</feature>
<protein>
    <recommendedName>
        <fullName evidence="3">Flocculation protein FLO11-like</fullName>
    </recommendedName>
</protein>
<proteinExistence type="predicted"/>
<dbReference type="Gramene" id="MELO3C034818.2.1">
    <property type="protein sequence ID" value="MELO3C034818.2.1"/>
    <property type="gene ID" value="MELO3C034818.2"/>
</dbReference>
<dbReference type="AlphaFoldDB" id="A0A9I9EJR2"/>
<organism evidence="2">
    <name type="scientific">Cucumis melo</name>
    <name type="common">Muskmelon</name>
    <dbReference type="NCBI Taxonomy" id="3656"/>
    <lineage>
        <taxon>Eukaryota</taxon>
        <taxon>Viridiplantae</taxon>
        <taxon>Streptophyta</taxon>
        <taxon>Embryophyta</taxon>
        <taxon>Tracheophyta</taxon>
        <taxon>Spermatophyta</taxon>
        <taxon>Magnoliopsida</taxon>
        <taxon>eudicotyledons</taxon>
        <taxon>Gunneridae</taxon>
        <taxon>Pentapetalae</taxon>
        <taxon>rosids</taxon>
        <taxon>fabids</taxon>
        <taxon>Cucurbitales</taxon>
        <taxon>Cucurbitaceae</taxon>
        <taxon>Benincaseae</taxon>
        <taxon>Cucumis</taxon>
    </lineage>
</organism>
<dbReference type="EnsemblPlants" id="MELO3C034818.2.1">
    <property type="protein sequence ID" value="MELO3C034818.2.1"/>
    <property type="gene ID" value="MELO3C034818.2"/>
</dbReference>
<sequence length="554" mass="59785">MVTTRFKKYSFGISSSKIPSTSCSSEAMDPTAPKLITSSKGKRYKGIPTKHPYKKVRKSILSGEYSTVSSPAHSSYAERSANPPSPVTVKEEVLEFSSPQSVHPSVSSSVPKSLSRPEPRVSVETVVLDSDSSDSDDNVILSTLLHRTRSARNNQTTSPAKPQASGGVSPKAFPKTAPPGEVDVEDDDSDDEDYALGTEEKTEAETTSTSTENHSASPEKDPSDHRSTEEPGESSIPRSTEGPSEFSTPVSTFHSEEGAHKWKYVVKRQIANEANIADRYNFSPAILKLIRNVGHICTVSEVGITLPADYAVSYPTLERLAEELMGGTVLVWPVDGQLLVASLTVKYSILHQIGISNWIPSTHASTISTSLGHFVYLVGIGSAILTPLDIVGSAPRVIPLSMHLFQGTHFPNVATEFDNALGGTSTPAALQPAVDHPVTLSVSLANRLLQALIAESRALTRQISELTDRRITQQSLSFATSVDSLVFLSLHSQNGSVDLGPEVTALTVHAIIGKNGSGKSTFTKIRNKRSFGNLKDDEDDFFGSKNVFDFYLRK</sequence>
<accession>A0A9I9EJR2</accession>